<dbReference type="AlphaFoldDB" id="A0A556N065"/>
<proteinExistence type="predicted"/>
<sequence>MKNRFILIALISLGVNQSHAQQQAAYTHYMYNTLVINPAYAGSRDALTFTALGRFQWVGFKGAPTTQTFTVHTPIAKKNIGLGLSFMNDKIGPTNNTAVNVDFAYRLRLSEKARLCFGINGGFNSFSADVNSLTLADPSDAAFMENRRGKMIPSLGAGIYFQMPNFYVGASVPSILENSLFATGTSNSMDISKERRHYYFVAGAVFAISPSVKFKPTVLGKLVQNAPFQIDVTGTFMLRNLIDLGIMYRTGDGVGALVGVHISKQLLFGYSFDWSTGVRTGKFNGGSHEIMLRYDLLFNNDEKIKSPRYF</sequence>
<organism evidence="2 3">
    <name type="scientific">Fluviicola chungangensis</name>
    <dbReference type="NCBI Taxonomy" id="2597671"/>
    <lineage>
        <taxon>Bacteria</taxon>
        <taxon>Pseudomonadati</taxon>
        <taxon>Bacteroidota</taxon>
        <taxon>Flavobacteriia</taxon>
        <taxon>Flavobacteriales</taxon>
        <taxon>Crocinitomicaceae</taxon>
        <taxon>Fluviicola</taxon>
    </lineage>
</organism>
<dbReference type="InterPro" id="IPR019861">
    <property type="entry name" value="PorP/SprF_Bacteroidetes"/>
</dbReference>
<feature type="signal peptide" evidence="1">
    <location>
        <begin position="1"/>
        <end position="20"/>
    </location>
</feature>
<evidence type="ECO:0000313" key="3">
    <source>
        <dbReference type="Proteomes" id="UP000316008"/>
    </source>
</evidence>
<keyword evidence="1" id="KW-0732">Signal</keyword>
<comment type="caution">
    <text evidence="2">The sequence shown here is derived from an EMBL/GenBank/DDBJ whole genome shotgun (WGS) entry which is preliminary data.</text>
</comment>
<gene>
    <name evidence="2" type="ORF">FO442_07400</name>
</gene>
<dbReference type="Proteomes" id="UP000316008">
    <property type="component" value="Unassembled WGS sequence"/>
</dbReference>
<reference evidence="2 3" key="1">
    <citation type="submission" date="2019-07" db="EMBL/GenBank/DDBJ databases">
        <authorList>
            <person name="Huq M.A."/>
        </authorList>
    </citation>
    <scope>NUCLEOTIDE SEQUENCE [LARGE SCALE GENOMIC DNA]</scope>
    <source>
        <strain evidence="2 3">MAH-3</strain>
    </source>
</reference>
<dbReference type="EMBL" id="VLPL01000003">
    <property type="protein sequence ID" value="TSJ45572.1"/>
    <property type="molecule type" value="Genomic_DNA"/>
</dbReference>
<keyword evidence="3" id="KW-1185">Reference proteome</keyword>
<evidence type="ECO:0000313" key="2">
    <source>
        <dbReference type="EMBL" id="TSJ45572.1"/>
    </source>
</evidence>
<accession>A0A556N065</accession>
<feature type="chain" id="PRO_5021704333" evidence="1">
    <location>
        <begin position="21"/>
        <end position="310"/>
    </location>
</feature>
<dbReference type="Pfam" id="PF11751">
    <property type="entry name" value="PorP_SprF"/>
    <property type="match status" value="1"/>
</dbReference>
<dbReference type="NCBIfam" id="TIGR03519">
    <property type="entry name" value="T9SS_PorP_fam"/>
    <property type="match status" value="1"/>
</dbReference>
<dbReference type="RefSeq" id="WP_144332528.1">
    <property type="nucleotide sequence ID" value="NZ_VLPL01000003.1"/>
</dbReference>
<dbReference type="OrthoDB" id="1114455at2"/>
<evidence type="ECO:0000256" key="1">
    <source>
        <dbReference type="SAM" id="SignalP"/>
    </source>
</evidence>
<protein>
    <submittedName>
        <fullName evidence="2">Type IX secretion system membrane protein PorP/SprF</fullName>
    </submittedName>
</protein>
<name>A0A556N065_9FLAO</name>